<reference evidence="1" key="1">
    <citation type="submission" date="2019-03" db="EMBL/GenBank/DDBJ databases">
        <authorList>
            <person name="Mank J."/>
            <person name="Almeida P."/>
        </authorList>
    </citation>
    <scope>NUCLEOTIDE SEQUENCE</scope>
    <source>
        <strain evidence="1">78183</strain>
    </source>
</reference>
<proteinExistence type="predicted"/>
<dbReference type="EMBL" id="CAADRP010002307">
    <property type="protein sequence ID" value="VFU65803.1"/>
    <property type="molecule type" value="Genomic_DNA"/>
</dbReference>
<dbReference type="AlphaFoldDB" id="A0A6N2NF59"/>
<organism evidence="1">
    <name type="scientific">Salix viminalis</name>
    <name type="common">Common osier</name>
    <name type="synonym">Basket willow</name>
    <dbReference type="NCBI Taxonomy" id="40686"/>
    <lineage>
        <taxon>Eukaryota</taxon>
        <taxon>Viridiplantae</taxon>
        <taxon>Streptophyta</taxon>
        <taxon>Embryophyta</taxon>
        <taxon>Tracheophyta</taxon>
        <taxon>Spermatophyta</taxon>
        <taxon>Magnoliopsida</taxon>
        <taxon>eudicotyledons</taxon>
        <taxon>Gunneridae</taxon>
        <taxon>Pentapetalae</taxon>
        <taxon>rosids</taxon>
        <taxon>fabids</taxon>
        <taxon>Malpighiales</taxon>
        <taxon>Salicaceae</taxon>
        <taxon>Saliceae</taxon>
        <taxon>Salix</taxon>
    </lineage>
</organism>
<evidence type="ECO:0000313" key="1">
    <source>
        <dbReference type="EMBL" id="VFU65803.1"/>
    </source>
</evidence>
<gene>
    <name evidence="1" type="ORF">SVIM_LOCUS506191</name>
</gene>
<name>A0A6N2NF59_SALVM</name>
<sequence>MCLHHLIVPSVLRTAGTIMMGRRGIFLKVGILKCRFRSGNRVSVSCIQWRILRFLRNCLPWSWHSMDRDQLELVLRFLGLMTSISANSLKNRKISGEVDMSWHWGILLLLRETCGLQLRRFLLRNLIKEFQKDFK</sequence>
<protein>
    <submittedName>
        <fullName evidence="1">Uncharacterized protein</fullName>
    </submittedName>
</protein>
<accession>A0A6N2NF59</accession>